<keyword evidence="5 7" id="KW-1133">Transmembrane helix</keyword>
<dbReference type="InterPro" id="IPR004869">
    <property type="entry name" value="MMPL_dom"/>
</dbReference>
<dbReference type="Gene3D" id="1.20.1640.10">
    <property type="entry name" value="Multidrug efflux transporter AcrB transmembrane domain"/>
    <property type="match status" value="2"/>
</dbReference>
<dbReference type="PANTHER" id="PTHR33406:SF6">
    <property type="entry name" value="MEMBRANE PROTEIN YDGH-RELATED"/>
    <property type="match status" value="1"/>
</dbReference>
<evidence type="ECO:0000256" key="4">
    <source>
        <dbReference type="ARBA" id="ARBA00022692"/>
    </source>
</evidence>
<feature type="domain" description="SSD" evidence="8">
    <location>
        <begin position="1"/>
        <end position="64"/>
    </location>
</feature>
<feature type="non-terminal residue" evidence="9">
    <location>
        <position position="1"/>
    </location>
</feature>
<evidence type="ECO:0000256" key="3">
    <source>
        <dbReference type="ARBA" id="ARBA00022475"/>
    </source>
</evidence>
<dbReference type="Pfam" id="PF03176">
    <property type="entry name" value="MMPL"/>
    <property type="match status" value="1"/>
</dbReference>
<evidence type="ECO:0000259" key="8">
    <source>
        <dbReference type="PROSITE" id="PS50156"/>
    </source>
</evidence>
<dbReference type="GO" id="GO:0005886">
    <property type="term" value="C:plasma membrane"/>
    <property type="evidence" value="ECO:0007669"/>
    <property type="project" value="UniProtKB-SubCell"/>
</dbReference>
<dbReference type="InterPro" id="IPR050545">
    <property type="entry name" value="Mycobact_MmpL"/>
</dbReference>
<keyword evidence="6 7" id="KW-0472">Membrane</keyword>
<accession>A0A382KM78</accession>
<feature type="transmembrane region" description="Helical" evidence="7">
    <location>
        <begin position="364"/>
        <end position="382"/>
    </location>
</feature>
<organism evidence="9">
    <name type="scientific">marine metagenome</name>
    <dbReference type="NCBI Taxonomy" id="408172"/>
    <lineage>
        <taxon>unclassified sequences</taxon>
        <taxon>metagenomes</taxon>
        <taxon>ecological metagenomes</taxon>
    </lineage>
</organism>
<dbReference type="PROSITE" id="PS50156">
    <property type="entry name" value="SSD"/>
    <property type="match status" value="1"/>
</dbReference>
<dbReference type="AlphaFoldDB" id="A0A382KM78"/>
<name>A0A382KM78_9ZZZZ</name>
<keyword evidence="3" id="KW-1003">Cell membrane</keyword>
<evidence type="ECO:0000313" key="9">
    <source>
        <dbReference type="EMBL" id="SVC24432.1"/>
    </source>
</evidence>
<evidence type="ECO:0000256" key="1">
    <source>
        <dbReference type="ARBA" id="ARBA00004651"/>
    </source>
</evidence>
<evidence type="ECO:0000256" key="6">
    <source>
        <dbReference type="ARBA" id="ARBA00023136"/>
    </source>
</evidence>
<dbReference type="InterPro" id="IPR000731">
    <property type="entry name" value="SSD"/>
</dbReference>
<dbReference type="SUPFAM" id="SSF82866">
    <property type="entry name" value="Multidrug efflux transporter AcrB transmembrane domain"/>
    <property type="match status" value="2"/>
</dbReference>
<proteinExistence type="inferred from homology"/>
<gene>
    <name evidence="9" type="ORF">METZ01_LOCUS277286</name>
</gene>
<sequence length="417" mass="45783">EAIAYAMGHSGLAILITSLTTAGGLLSFVPVKVAPVSDLGLFGAAGVLFCVSFTLVLLPAMLSVIPESKHPVPAKNLHLQKNSLTPYSFADWMLKSCGDFAVNKPWTVIGISLLIALMSSFGAAQLRFSHNPIAWLPDDNSLRSATEAINEHMKGSAAIELVVERGEENAVKEPEFMNRLDEFNHFSEGTSHKRISVGKSSSVVDVVKEINQVLNEDREEYYRVPQDRAMIAQELLLFENGGTEDLENLVNTPYSKARVTLKTTWVDANQYTGLLLKLERKIEDLFGKEKSYVVTGLIPIMVKTITFLMEGMLISYLIAGAVITLLMIIMLADFRLGLWSMIPNFLPILAGLGVMGLLDLPLDAMSILVGSIAIGLAVDDTVHFMHNFRRNQHIHQDIKVAVEKTLTSTGRAMLLTT</sequence>
<feature type="transmembrane region" description="Helical" evidence="7">
    <location>
        <begin position="314"/>
        <end position="331"/>
    </location>
</feature>
<keyword evidence="4 7" id="KW-0812">Transmembrane</keyword>
<reference evidence="9" key="1">
    <citation type="submission" date="2018-05" db="EMBL/GenBank/DDBJ databases">
        <authorList>
            <person name="Lanie J.A."/>
            <person name="Ng W.-L."/>
            <person name="Kazmierczak K.M."/>
            <person name="Andrzejewski T.M."/>
            <person name="Davidsen T.M."/>
            <person name="Wayne K.J."/>
            <person name="Tettelin H."/>
            <person name="Glass J.I."/>
            <person name="Rusch D."/>
            <person name="Podicherti R."/>
            <person name="Tsui H.-C.T."/>
            <person name="Winkler M.E."/>
        </authorList>
    </citation>
    <scope>NUCLEOTIDE SEQUENCE</scope>
</reference>
<evidence type="ECO:0000256" key="5">
    <source>
        <dbReference type="ARBA" id="ARBA00022989"/>
    </source>
</evidence>
<comment type="subcellular location">
    <subcellularLocation>
        <location evidence="1">Cell membrane</location>
        <topology evidence="1">Multi-pass membrane protein</topology>
    </subcellularLocation>
</comment>
<comment type="similarity">
    <text evidence="2">Belongs to the resistance-nodulation-cell division (RND) (TC 2.A.6) family. MmpL subfamily.</text>
</comment>
<feature type="transmembrane region" description="Helical" evidence="7">
    <location>
        <begin position="41"/>
        <end position="65"/>
    </location>
</feature>
<evidence type="ECO:0000256" key="7">
    <source>
        <dbReference type="SAM" id="Phobius"/>
    </source>
</evidence>
<evidence type="ECO:0000256" key="2">
    <source>
        <dbReference type="ARBA" id="ARBA00010157"/>
    </source>
</evidence>
<feature type="transmembrane region" description="Helical" evidence="7">
    <location>
        <begin position="6"/>
        <end position="29"/>
    </location>
</feature>
<dbReference type="PANTHER" id="PTHR33406">
    <property type="entry name" value="MEMBRANE PROTEIN MJ1562-RELATED"/>
    <property type="match status" value="1"/>
</dbReference>
<feature type="transmembrane region" description="Helical" evidence="7">
    <location>
        <begin position="106"/>
        <end position="124"/>
    </location>
</feature>
<protein>
    <recommendedName>
        <fullName evidence="8">SSD domain-containing protein</fullName>
    </recommendedName>
</protein>
<feature type="non-terminal residue" evidence="9">
    <location>
        <position position="417"/>
    </location>
</feature>
<dbReference type="EMBL" id="UINC01080984">
    <property type="protein sequence ID" value="SVC24432.1"/>
    <property type="molecule type" value="Genomic_DNA"/>
</dbReference>
<feature type="transmembrane region" description="Helical" evidence="7">
    <location>
        <begin position="338"/>
        <end position="358"/>
    </location>
</feature>